<dbReference type="NCBIfam" id="TIGR00172">
    <property type="entry name" value="maf"/>
    <property type="match status" value="1"/>
</dbReference>
<dbReference type="HAMAP" id="MF_00528">
    <property type="entry name" value="Maf"/>
    <property type="match status" value="1"/>
</dbReference>
<accession>A0A6P1NG62</accession>
<evidence type="ECO:0000256" key="2">
    <source>
        <dbReference type="ARBA" id="ARBA00022801"/>
    </source>
</evidence>
<gene>
    <name evidence="5" type="primary">maf</name>
    <name evidence="5" type="ORF">GT348_08410</name>
</gene>
<dbReference type="PANTHER" id="PTHR43213:SF5">
    <property type="entry name" value="BIFUNCTIONAL DTTP_UTP PYROPHOSPHATASE_METHYLTRANSFERASE PROTEIN-RELATED"/>
    <property type="match status" value="1"/>
</dbReference>
<dbReference type="PIRSF" id="PIRSF006305">
    <property type="entry name" value="Maf"/>
    <property type="match status" value="1"/>
</dbReference>
<feature type="active site" description="Proton acceptor" evidence="4">
    <location>
        <position position="81"/>
    </location>
</feature>
<proteinExistence type="inferred from homology"/>
<comment type="catalytic activity">
    <reaction evidence="4">
        <text>a 2'-deoxyribonucleoside 5'-triphosphate + H2O = a 2'-deoxyribonucleoside 5'-phosphate + diphosphate + H(+)</text>
        <dbReference type="Rhea" id="RHEA:44644"/>
        <dbReference type="ChEBI" id="CHEBI:15377"/>
        <dbReference type="ChEBI" id="CHEBI:15378"/>
        <dbReference type="ChEBI" id="CHEBI:33019"/>
        <dbReference type="ChEBI" id="CHEBI:61560"/>
        <dbReference type="ChEBI" id="CHEBI:65317"/>
        <dbReference type="EC" id="3.6.1.9"/>
    </reaction>
</comment>
<reference evidence="5 6" key="1">
    <citation type="submission" date="2020-01" db="EMBL/GenBank/DDBJ databases">
        <title>Genome sequencing of strain KACC 21507.</title>
        <authorList>
            <person name="Heo J."/>
            <person name="Kim S.-J."/>
            <person name="Kim J.-S."/>
            <person name="Hong S.-B."/>
            <person name="Kwon S.-W."/>
        </authorList>
    </citation>
    <scope>NUCLEOTIDE SEQUENCE [LARGE SCALE GENOMIC DNA]</scope>
    <source>
        <strain evidence="5 6">KACC 21507</strain>
    </source>
</reference>
<dbReference type="SUPFAM" id="SSF52972">
    <property type="entry name" value="ITPase-like"/>
    <property type="match status" value="1"/>
</dbReference>
<dbReference type="GO" id="GO:0009117">
    <property type="term" value="P:nucleotide metabolic process"/>
    <property type="evidence" value="ECO:0007669"/>
    <property type="project" value="UniProtKB-KW"/>
</dbReference>
<dbReference type="Pfam" id="PF02545">
    <property type="entry name" value="Maf"/>
    <property type="match status" value="1"/>
</dbReference>
<comment type="subcellular location">
    <subcellularLocation>
        <location evidence="4">Cytoplasm</location>
    </subcellularLocation>
</comment>
<organism evidence="5 6">
    <name type="scientific">Aristophania vespae</name>
    <dbReference type="NCBI Taxonomy" id="2697033"/>
    <lineage>
        <taxon>Bacteria</taxon>
        <taxon>Pseudomonadati</taxon>
        <taxon>Pseudomonadota</taxon>
        <taxon>Alphaproteobacteria</taxon>
        <taxon>Acetobacterales</taxon>
        <taxon>Acetobacteraceae</taxon>
        <taxon>Aristophania</taxon>
    </lineage>
</organism>
<dbReference type="Proteomes" id="UP000463975">
    <property type="component" value="Chromosome"/>
</dbReference>
<dbReference type="KEGG" id="bomb:GT348_08410"/>
<comment type="function">
    <text evidence="4">Nucleoside triphosphate pyrophosphatase. May have a dual role in cell division arrest and in preventing the incorporation of modified nucleotides into cellular nucleic acids.</text>
</comment>
<dbReference type="CDD" id="cd00555">
    <property type="entry name" value="Maf"/>
    <property type="match status" value="1"/>
</dbReference>
<name>A0A6P1NG62_9PROT</name>
<comment type="catalytic activity">
    <reaction evidence="4">
        <text>a ribonucleoside 5'-triphosphate + H2O = a ribonucleoside 5'-phosphate + diphosphate + H(+)</text>
        <dbReference type="Rhea" id="RHEA:23996"/>
        <dbReference type="ChEBI" id="CHEBI:15377"/>
        <dbReference type="ChEBI" id="CHEBI:15378"/>
        <dbReference type="ChEBI" id="CHEBI:33019"/>
        <dbReference type="ChEBI" id="CHEBI:58043"/>
        <dbReference type="ChEBI" id="CHEBI:61557"/>
        <dbReference type="EC" id="3.6.1.9"/>
    </reaction>
</comment>
<dbReference type="PANTHER" id="PTHR43213">
    <property type="entry name" value="BIFUNCTIONAL DTTP/UTP PYROPHOSPHATASE/METHYLTRANSFERASE PROTEIN-RELATED"/>
    <property type="match status" value="1"/>
</dbReference>
<protein>
    <recommendedName>
        <fullName evidence="4">Nucleoside triphosphate pyrophosphatase</fullName>
        <ecNumber evidence="4">3.6.1.9</ecNumber>
    </recommendedName>
    <alternativeName>
        <fullName evidence="4">Nucleotide pyrophosphatase</fullName>
        <shortName evidence="4">Nucleotide PPase</shortName>
    </alternativeName>
</protein>
<keyword evidence="3 4" id="KW-0546">Nucleotide metabolism</keyword>
<evidence type="ECO:0000256" key="1">
    <source>
        <dbReference type="ARBA" id="ARBA00001968"/>
    </source>
</evidence>
<dbReference type="AlphaFoldDB" id="A0A6P1NG62"/>
<dbReference type="Gene3D" id="3.90.950.10">
    <property type="match status" value="1"/>
</dbReference>
<evidence type="ECO:0000256" key="3">
    <source>
        <dbReference type="ARBA" id="ARBA00023080"/>
    </source>
</evidence>
<keyword evidence="6" id="KW-1185">Reference proteome</keyword>
<dbReference type="EMBL" id="CP047652">
    <property type="protein sequence ID" value="QHI96243.1"/>
    <property type="molecule type" value="Genomic_DNA"/>
</dbReference>
<dbReference type="GO" id="GO:0047429">
    <property type="term" value="F:nucleoside triphosphate diphosphatase activity"/>
    <property type="evidence" value="ECO:0007669"/>
    <property type="project" value="UniProtKB-EC"/>
</dbReference>
<keyword evidence="4" id="KW-0963">Cytoplasm</keyword>
<sequence>MFLPLRKPFTLASGSKIRREILQHAGISPDIKPVDLDEEAIRQDAISKGASPQEIAMRLAQEKAYEAAAQLSHDHVILAADQILELDGKIFSKPLSLEEAAGHLRALRGKTHNLQTALVLHAEGKIIWRYVSTPKLTMRLFSESFLKHYLDVEGHEVLQSVGAYRIEALGVHLFSHIEGDRDAILGLPLLPLLSALRQHHILSDDFS</sequence>
<comment type="similarity">
    <text evidence="4">Belongs to the Maf family.</text>
</comment>
<dbReference type="InterPro" id="IPR003697">
    <property type="entry name" value="Maf-like"/>
</dbReference>
<comment type="caution">
    <text evidence="4">Lacks conserved residue(s) required for the propagation of feature annotation.</text>
</comment>
<comment type="cofactor">
    <cofactor evidence="1 4">
        <name>a divalent metal cation</name>
        <dbReference type="ChEBI" id="CHEBI:60240"/>
    </cofactor>
</comment>
<dbReference type="GO" id="GO:0005737">
    <property type="term" value="C:cytoplasm"/>
    <property type="evidence" value="ECO:0007669"/>
    <property type="project" value="UniProtKB-SubCell"/>
</dbReference>
<evidence type="ECO:0000256" key="4">
    <source>
        <dbReference type="HAMAP-Rule" id="MF_00528"/>
    </source>
</evidence>
<keyword evidence="2 4" id="KW-0378">Hydrolase</keyword>
<dbReference type="RefSeq" id="WP_160619315.1">
    <property type="nucleotide sequence ID" value="NZ_CP047652.1"/>
</dbReference>
<dbReference type="InterPro" id="IPR029001">
    <property type="entry name" value="ITPase-like_fam"/>
</dbReference>
<dbReference type="EC" id="3.6.1.9" evidence="4"/>
<evidence type="ECO:0000313" key="6">
    <source>
        <dbReference type="Proteomes" id="UP000463975"/>
    </source>
</evidence>
<evidence type="ECO:0000313" key="5">
    <source>
        <dbReference type="EMBL" id="QHI96243.1"/>
    </source>
</evidence>